<evidence type="ECO:0000259" key="2">
    <source>
        <dbReference type="Pfam" id="PF21047"/>
    </source>
</evidence>
<feature type="region of interest" description="Disordered" evidence="1">
    <location>
        <begin position="1"/>
        <end position="38"/>
    </location>
</feature>
<evidence type="ECO:0000256" key="1">
    <source>
        <dbReference type="SAM" id="MobiDB-lite"/>
    </source>
</evidence>
<keyword evidence="3" id="KW-1185">Reference proteome</keyword>
<evidence type="ECO:0000313" key="3">
    <source>
        <dbReference type="Proteomes" id="UP000504627"/>
    </source>
</evidence>
<accession>A0A7R5KAB8</accession>
<proteinExistence type="predicted"/>
<feature type="domain" description="Maestro-like HEAT-repeats" evidence="2">
    <location>
        <begin position="43"/>
        <end position="169"/>
    </location>
</feature>
<dbReference type="RefSeq" id="XP_039237325.1">
    <property type="nucleotide sequence ID" value="XM_039381391.1"/>
</dbReference>
<dbReference type="GeneID" id="120323252"/>
<feature type="compositionally biased region" description="Basic and acidic residues" evidence="1">
    <location>
        <begin position="28"/>
        <end position="38"/>
    </location>
</feature>
<reference evidence="4" key="1">
    <citation type="submission" date="2025-08" db="UniProtKB">
        <authorList>
            <consortium name="RefSeq"/>
        </authorList>
    </citation>
    <scope>IDENTIFICATION</scope>
    <source>
        <tissue evidence="4">Muscle</tissue>
    </source>
</reference>
<dbReference type="Pfam" id="PF21047">
    <property type="entry name" value="HEAT_Maestro"/>
    <property type="match status" value="1"/>
</dbReference>
<dbReference type="Proteomes" id="UP000504627">
    <property type="component" value="Unplaced"/>
</dbReference>
<name>A0A7R5KAB8_9PASS</name>
<organism evidence="3 4">
    <name type="scientific">Pipra filicauda</name>
    <name type="common">Wire-tailed manakin</name>
    <dbReference type="NCBI Taxonomy" id="649802"/>
    <lineage>
        <taxon>Eukaryota</taxon>
        <taxon>Metazoa</taxon>
        <taxon>Chordata</taxon>
        <taxon>Craniata</taxon>
        <taxon>Vertebrata</taxon>
        <taxon>Euteleostomi</taxon>
        <taxon>Archelosauria</taxon>
        <taxon>Archosauria</taxon>
        <taxon>Dinosauria</taxon>
        <taxon>Saurischia</taxon>
        <taxon>Theropoda</taxon>
        <taxon>Coelurosauria</taxon>
        <taxon>Aves</taxon>
        <taxon>Neognathae</taxon>
        <taxon>Neoaves</taxon>
        <taxon>Telluraves</taxon>
        <taxon>Australaves</taxon>
        <taxon>Passeriformes</taxon>
        <taxon>Pipridae</taxon>
        <taxon>Pipra</taxon>
    </lineage>
</organism>
<gene>
    <name evidence="4" type="primary">LOC120323252</name>
</gene>
<dbReference type="InterPro" id="IPR048465">
    <property type="entry name" value="Maestro-like_HEAT"/>
</dbReference>
<dbReference type="InParanoid" id="A0A7R5KAB8"/>
<protein>
    <submittedName>
        <fullName evidence="4">Uncharacterized protein LOC120323252</fullName>
    </submittedName>
</protein>
<evidence type="ECO:0000313" key="4">
    <source>
        <dbReference type="RefSeq" id="XP_039237325.1"/>
    </source>
</evidence>
<sequence>MKMVKEGAGAAPARQPERVEWFQPLQEDPGRDRTQEQDRARGRFCRAAQMVCQFTRCIWREETIAMGAGGMANSDLCNAETSAALLDLLVENGVSSAEKVPAFVRYIHRWLTANVCAERRLDRTLLALVEAHPVDVVVTLLRSAPCCDRAAVSMWRAIISLRTTAEWVLTILALVLGSWPACCNRGTLEDPPSALLHTGSEGVFPQPLCASALPSVLQHSADAGGG</sequence>
<dbReference type="AlphaFoldDB" id="A0A7R5KAB8"/>